<keyword evidence="7" id="KW-1185">Reference proteome</keyword>
<dbReference type="InterPro" id="IPR006214">
    <property type="entry name" value="Bax_inhibitor_1-related"/>
</dbReference>
<feature type="region of interest" description="Disordered" evidence="6">
    <location>
        <begin position="1"/>
        <end position="37"/>
    </location>
</feature>
<evidence type="ECO:0000313" key="7">
    <source>
        <dbReference type="Proteomes" id="UP000046395"/>
    </source>
</evidence>
<accession>A0A5S6QYR1</accession>
<dbReference type="AlphaFoldDB" id="A0A5S6QYR1"/>
<evidence type="ECO:0000313" key="8">
    <source>
        <dbReference type="WBParaSite" id="TMUE_3000012234.1"/>
    </source>
</evidence>
<dbReference type="CDD" id="cd10428">
    <property type="entry name" value="LFG_like"/>
    <property type="match status" value="1"/>
</dbReference>
<dbReference type="PANTHER" id="PTHR23291:SF127">
    <property type="entry name" value="PROTEIN LIFEGUARD 1-LIKE"/>
    <property type="match status" value="1"/>
</dbReference>
<keyword evidence="3 5" id="KW-1133">Transmembrane helix</keyword>
<evidence type="ECO:0000256" key="1">
    <source>
        <dbReference type="ARBA" id="ARBA00004141"/>
    </source>
</evidence>
<dbReference type="GO" id="GO:0005783">
    <property type="term" value="C:endoplasmic reticulum"/>
    <property type="evidence" value="ECO:0007669"/>
    <property type="project" value="TreeGrafter"/>
</dbReference>
<feature type="transmembrane region" description="Helical" evidence="5">
    <location>
        <begin position="123"/>
        <end position="142"/>
    </location>
</feature>
<keyword evidence="2 5" id="KW-0812">Transmembrane</keyword>
<feature type="transmembrane region" description="Helical" evidence="5">
    <location>
        <begin position="91"/>
        <end position="111"/>
    </location>
</feature>
<evidence type="ECO:0000256" key="2">
    <source>
        <dbReference type="ARBA" id="ARBA00022692"/>
    </source>
</evidence>
<feature type="transmembrane region" description="Helical" evidence="5">
    <location>
        <begin position="154"/>
        <end position="175"/>
    </location>
</feature>
<dbReference type="STRING" id="70415.A0A5S6QYR1"/>
<feature type="transmembrane region" description="Helical" evidence="5">
    <location>
        <begin position="181"/>
        <end position="199"/>
    </location>
</feature>
<keyword evidence="4 5" id="KW-0472">Membrane</keyword>
<dbReference type="WBParaSite" id="TMUE_3000012234.1">
    <property type="protein sequence ID" value="TMUE_3000012234.1"/>
    <property type="gene ID" value="WBGene00294432"/>
</dbReference>
<feature type="transmembrane region" description="Helical" evidence="5">
    <location>
        <begin position="239"/>
        <end position="262"/>
    </location>
</feature>
<feature type="transmembrane region" description="Helical" evidence="5">
    <location>
        <begin position="274"/>
        <end position="299"/>
    </location>
</feature>
<sequence>MASQPPYNPYYVPGQPQQGNIGWQQPPPPGAQYGYGQGGYPGYPPPPRVNMDNAYVGGYGASRPAGDDPENPKYGYGFDEKSIRQGFIRKVFLILSGQLLIVSAMVALFTYHTGTKLFVRHNLWLHWMALAVFMATYIAIGCCTNVRRRYPGNVICLGFLTLSLGYIAATTASFYNTESVAIAAIICFLACLGVSLFSMQTKYDFTGCMGVMCVVGLVLFLFGIMCAIFTVFMKTPILMIVYAGFGALVFLIYLAIDIQLVIGGKRLEISPEDYVFAAAQLLVDIVYIFIYLLQIVGFARD</sequence>
<dbReference type="GO" id="GO:0005794">
    <property type="term" value="C:Golgi apparatus"/>
    <property type="evidence" value="ECO:0007669"/>
    <property type="project" value="TreeGrafter"/>
</dbReference>
<protein>
    <submittedName>
        <fullName evidence="8">Protein lifeguard 1</fullName>
    </submittedName>
</protein>
<dbReference type="PANTHER" id="PTHR23291">
    <property type="entry name" value="BAX INHIBITOR-RELATED"/>
    <property type="match status" value="1"/>
</dbReference>
<dbReference type="GO" id="GO:0016020">
    <property type="term" value="C:membrane"/>
    <property type="evidence" value="ECO:0007669"/>
    <property type="project" value="UniProtKB-SubCell"/>
</dbReference>
<proteinExistence type="inferred from homology"/>
<comment type="subcellular location">
    <subcellularLocation>
        <location evidence="1">Membrane</location>
        <topology evidence="1">Multi-pass membrane protein</topology>
    </subcellularLocation>
</comment>
<name>A0A5S6QYR1_TRIMR</name>
<organism evidence="7 8">
    <name type="scientific">Trichuris muris</name>
    <name type="common">Mouse whipworm</name>
    <dbReference type="NCBI Taxonomy" id="70415"/>
    <lineage>
        <taxon>Eukaryota</taxon>
        <taxon>Metazoa</taxon>
        <taxon>Ecdysozoa</taxon>
        <taxon>Nematoda</taxon>
        <taxon>Enoplea</taxon>
        <taxon>Dorylaimia</taxon>
        <taxon>Trichinellida</taxon>
        <taxon>Trichuridae</taxon>
        <taxon>Trichuris</taxon>
    </lineage>
</organism>
<comment type="similarity">
    <text evidence="5">Belongs to the BI1 family.</text>
</comment>
<feature type="transmembrane region" description="Helical" evidence="5">
    <location>
        <begin position="211"/>
        <end position="233"/>
    </location>
</feature>
<evidence type="ECO:0000256" key="3">
    <source>
        <dbReference type="ARBA" id="ARBA00022989"/>
    </source>
</evidence>
<evidence type="ECO:0000256" key="5">
    <source>
        <dbReference type="RuleBase" id="RU004379"/>
    </source>
</evidence>
<evidence type="ECO:0000256" key="6">
    <source>
        <dbReference type="SAM" id="MobiDB-lite"/>
    </source>
</evidence>
<dbReference type="Pfam" id="PF01027">
    <property type="entry name" value="Bax1-I"/>
    <property type="match status" value="1"/>
</dbReference>
<dbReference type="GO" id="GO:2001234">
    <property type="term" value="P:negative regulation of apoptotic signaling pathway"/>
    <property type="evidence" value="ECO:0007669"/>
    <property type="project" value="TreeGrafter"/>
</dbReference>
<reference evidence="8" key="1">
    <citation type="submission" date="2019-12" db="UniProtKB">
        <authorList>
            <consortium name="WormBaseParasite"/>
        </authorList>
    </citation>
    <scope>IDENTIFICATION</scope>
</reference>
<dbReference type="Proteomes" id="UP000046395">
    <property type="component" value="Unassembled WGS sequence"/>
</dbReference>
<evidence type="ECO:0000256" key="4">
    <source>
        <dbReference type="ARBA" id="ARBA00023136"/>
    </source>
</evidence>